<gene>
    <name evidence="1" type="ORF">JHL16_33585</name>
</gene>
<protein>
    <submittedName>
        <fullName evidence="1">ABC transporter ATP-binding protein</fullName>
    </submittedName>
</protein>
<dbReference type="EMBL" id="JAENHL010000008">
    <property type="protein sequence ID" value="MBK1871348.1"/>
    <property type="molecule type" value="Genomic_DNA"/>
</dbReference>
<evidence type="ECO:0000313" key="1">
    <source>
        <dbReference type="EMBL" id="MBK1871348.1"/>
    </source>
</evidence>
<name>A0ACC5RFB1_9HYPH</name>
<proteinExistence type="predicted"/>
<keyword evidence="2" id="KW-1185">Reference proteome</keyword>
<keyword evidence="1" id="KW-0067">ATP-binding</keyword>
<reference evidence="1" key="1">
    <citation type="submission" date="2021-01" db="EMBL/GenBank/DDBJ databases">
        <authorList>
            <person name="Sun Q."/>
        </authorList>
    </citation>
    <scope>NUCLEOTIDE SEQUENCE</scope>
    <source>
        <strain evidence="1">YIM B02566</strain>
    </source>
</reference>
<evidence type="ECO:0000313" key="2">
    <source>
        <dbReference type="Proteomes" id="UP000616151"/>
    </source>
</evidence>
<keyword evidence="1" id="KW-0547">Nucleotide-binding</keyword>
<dbReference type="Proteomes" id="UP000616151">
    <property type="component" value="Unassembled WGS sequence"/>
</dbReference>
<sequence length="282" mass="30775">MADALLDVDGLDVVYDIRDATGRAVRRLHALSDISLVLERGEAIGVVGESGSGKSTLARTIVGLVTPTKGHIRIDGKELPNRRGSAARHGIQMIFQDHTATLNPFQTVGRILDEVIALWRPGMAKQQRRQQAVSLLGKVGLDAEALERHPHAFSGGQRQRISIARALATEPRLLICDEPTSALDVSIQAQILDLFADLKREGYALLFISHNLAVVNRIAERIIVMQGGRIVEQGDTSATIRTPSHPYTRKLVASAPRLSDRGTLLASVQARSDNPEEQEKTR</sequence>
<organism evidence="1 2">
    <name type="scientific">Taklimakanibacter albus</name>
    <dbReference type="NCBI Taxonomy" id="2800327"/>
    <lineage>
        <taxon>Bacteria</taxon>
        <taxon>Pseudomonadati</taxon>
        <taxon>Pseudomonadota</taxon>
        <taxon>Alphaproteobacteria</taxon>
        <taxon>Hyphomicrobiales</taxon>
        <taxon>Aestuariivirgaceae</taxon>
        <taxon>Taklimakanibacter</taxon>
    </lineage>
</organism>
<accession>A0ACC5RFB1</accession>
<comment type="caution">
    <text evidence="1">The sequence shown here is derived from an EMBL/GenBank/DDBJ whole genome shotgun (WGS) entry which is preliminary data.</text>
</comment>